<evidence type="ECO:0000259" key="2">
    <source>
        <dbReference type="PROSITE" id="PS01179"/>
    </source>
</evidence>
<dbReference type="OMA" id="FPKVFAF"/>
<proteinExistence type="predicted"/>
<dbReference type="SMART" id="SM00462">
    <property type="entry name" value="PTB"/>
    <property type="match status" value="1"/>
</dbReference>
<dbReference type="CDD" id="cd13159">
    <property type="entry name" value="PTB_LDLRAP-mammal-like"/>
    <property type="match status" value="1"/>
</dbReference>
<keyword evidence="4" id="KW-1185">Reference proteome</keyword>
<dbReference type="PANTHER" id="PTHR11232:SF74">
    <property type="entry name" value="PTB DOMAIN-CONTAINING ADAPTER PROTEIN CED-6-LIKE PROTEIN"/>
    <property type="match status" value="1"/>
</dbReference>
<dbReference type="OrthoDB" id="9999955at2759"/>
<reference evidence="3" key="2">
    <citation type="submission" date="2021-01" db="UniProtKB">
        <authorList>
            <consortium name="EnsemblMetazoa"/>
        </authorList>
    </citation>
    <scope>IDENTIFICATION</scope>
</reference>
<protein>
    <recommendedName>
        <fullName evidence="2">PID domain-containing protein</fullName>
    </recommendedName>
</protein>
<feature type="compositionally biased region" description="Acidic residues" evidence="1">
    <location>
        <begin position="169"/>
        <end position="180"/>
    </location>
</feature>
<dbReference type="KEGG" id="spu:100891797"/>
<feature type="compositionally biased region" description="Polar residues" evidence="1">
    <location>
        <begin position="200"/>
        <end position="220"/>
    </location>
</feature>
<feature type="domain" description="PID" evidence="2">
    <location>
        <begin position="28"/>
        <end position="171"/>
    </location>
</feature>
<sequence length="361" mass="40259">MMKNRFKKGKHRKFQDDWEKSHEPVVEGVTFFVKYLGVEIVNLPNDETHTSEAIKKIIHRAKYGSGKVRKVALTVTPTSLKPTDLETNEELEEIVIHRISYCTADKNNDKIFGFISCHFRTEVLECHAYLCQKRKVAEALALTVAQAFNLAFDVWKKSRVEKTSTGSEEKDESTSDDCGELSDTGSPHRKSAPQAIPGCDSTSNGSRTQNHWSSDASTPSLQPPPMSVCNKILTVQCDTSVISSSAPPSTVTFEKHRPQPLVFNSHIHLEDSNKHAHQVANSCSHIGVEDDPDLDDCFSKLAESRSNPGLLDINVRRSQFDADVIVHFSGTNMDRDTLLKSQSKDSFFLPESQDNLIVGDL</sequence>
<evidence type="ECO:0000313" key="3">
    <source>
        <dbReference type="EnsemblMetazoa" id="XP_030850635"/>
    </source>
</evidence>
<evidence type="ECO:0000256" key="1">
    <source>
        <dbReference type="SAM" id="MobiDB-lite"/>
    </source>
</evidence>
<evidence type="ECO:0000313" key="4">
    <source>
        <dbReference type="Proteomes" id="UP000007110"/>
    </source>
</evidence>
<accession>A0A7M7PES0</accession>
<dbReference type="FunCoup" id="A0A7M7PES0">
    <property type="interactions" value="165"/>
</dbReference>
<dbReference type="Pfam" id="PF14719">
    <property type="entry name" value="PID_2"/>
    <property type="match status" value="1"/>
</dbReference>
<dbReference type="InterPro" id="IPR006020">
    <property type="entry name" value="PTB/PI_dom"/>
</dbReference>
<dbReference type="SUPFAM" id="SSF50729">
    <property type="entry name" value="PH domain-like"/>
    <property type="match status" value="1"/>
</dbReference>
<dbReference type="CTD" id="26119"/>
<dbReference type="AlphaFoldDB" id="A0A7M7PES0"/>
<feature type="region of interest" description="Disordered" evidence="1">
    <location>
        <begin position="161"/>
        <end position="225"/>
    </location>
</feature>
<dbReference type="InterPro" id="IPR051133">
    <property type="entry name" value="Adapter_Engulfment-Domain"/>
</dbReference>
<reference evidence="4" key="1">
    <citation type="submission" date="2015-02" db="EMBL/GenBank/DDBJ databases">
        <title>Genome sequencing for Strongylocentrotus purpuratus.</title>
        <authorList>
            <person name="Murali S."/>
            <person name="Liu Y."/>
            <person name="Vee V."/>
            <person name="English A."/>
            <person name="Wang M."/>
            <person name="Skinner E."/>
            <person name="Han Y."/>
            <person name="Muzny D.M."/>
            <person name="Worley K.C."/>
            <person name="Gibbs R.A."/>
        </authorList>
    </citation>
    <scope>NUCLEOTIDE SEQUENCE</scope>
</reference>
<dbReference type="Gene3D" id="2.30.29.30">
    <property type="entry name" value="Pleckstrin-homology domain (PH domain)/Phosphotyrosine-binding domain (PTB)"/>
    <property type="match status" value="1"/>
</dbReference>
<dbReference type="PANTHER" id="PTHR11232">
    <property type="entry name" value="PHOSPHOTYROSINE INTERACTION DOMAIN-CONTAINING FAMILY MEMBER"/>
    <property type="match status" value="1"/>
</dbReference>
<dbReference type="InParanoid" id="A0A7M7PES0"/>
<dbReference type="InterPro" id="IPR011993">
    <property type="entry name" value="PH-like_dom_sf"/>
</dbReference>
<dbReference type="Proteomes" id="UP000007110">
    <property type="component" value="Unassembled WGS sequence"/>
</dbReference>
<organism evidence="3 4">
    <name type="scientific">Strongylocentrotus purpuratus</name>
    <name type="common">Purple sea urchin</name>
    <dbReference type="NCBI Taxonomy" id="7668"/>
    <lineage>
        <taxon>Eukaryota</taxon>
        <taxon>Metazoa</taxon>
        <taxon>Echinodermata</taxon>
        <taxon>Eleutherozoa</taxon>
        <taxon>Echinozoa</taxon>
        <taxon>Echinoidea</taxon>
        <taxon>Euechinoidea</taxon>
        <taxon>Echinacea</taxon>
        <taxon>Camarodonta</taxon>
        <taxon>Echinidea</taxon>
        <taxon>Strongylocentrotidae</taxon>
        <taxon>Strongylocentrotus</taxon>
    </lineage>
</organism>
<dbReference type="PROSITE" id="PS01179">
    <property type="entry name" value="PID"/>
    <property type="match status" value="1"/>
</dbReference>
<dbReference type="EnsemblMetazoa" id="XM_030994775">
    <property type="protein sequence ID" value="XP_030850635"/>
    <property type="gene ID" value="LOC100891797"/>
</dbReference>
<name>A0A7M7PES0_STRPU</name>
<dbReference type="RefSeq" id="XP_030850635.1">
    <property type="nucleotide sequence ID" value="XM_030994775.1"/>
</dbReference>
<dbReference type="GeneID" id="100891797"/>